<dbReference type="Pfam" id="PF00406">
    <property type="entry name" value="ADK"/>
    <property type="match status" value="2"/>
</dbReference>
<dbReference type="InterPro" id="IPR036193">
    <property type="entry name" value="ADK_active_lid_dom_sf"/>
</dbReference>
<organism evidence="6 7">
    <name type="scientific">Branchiostoma belcheri</name>
    <name type="common">Amphioxus</name>
    <dbReference type="NCBI Taxonomy" id="7741"/>
    <lineage>
        <taxon>Eukaryota</taxon>
        <taxon>Metazoa</taxon>
        <taxon>Chordata</taxon>
        <taxon>Cephalochordata</taxon>
        <taxon>Leptocardii</taxon>
        <taxon>Amphioxiformes</taxon>
        <taxon>Branchiostomatidae</taxon>
        <taxon>Branchiostoma</taxon>
    </lineage>
</organism>
<dbReference type="CDD" id="cd01428">
    <property type="entry name" value="ADK"/>
    <property type="match status" value="2"/>
</dbReference>
<accession>A0A6P4XRZ5</accession>
<dbReference type="PANTHER" id="PTHR23359">
    <property type="entry name" value="NUCLEOTIDE KINASE"/>
    <property type="match status" value="1"/>
</dbReference>
<reference evidence="7" key="1">
    <citation type="submission" date="2025-08" db="UniProtKB">
        <authorList>
            <consortium name="RefSeq"/>
        </authorList>
    </citation>
    <scope>IDENTIFICATION</scope>
    <source>
        <tissue evidence="7">Gonad</tissue>
    </source>
</reference>
<dbReference type="AlphaFoldDB" id="A0A6P4XRZ5"/>
<dbReference type="InterPro" id="IPR027417">
    <property type="entry name" value="P-loop_NTPase"/>
</dbReference>
<keyword evidence="6" id="KW-1185">Reference proteome</keyword>
<keyword evidence="4 5" id="KW-0418">Kinase</keyword>
<dbReference type="CDD" id="cd22979">
    <property type="entry name" value="DD_AK8"/>
    <property type="match status" value="1"/>
</dbReference>
<dbReference type="GO" id="GO:0005524">
    <property type="term" value="F:ATP binding"/>
    <property type="evidence" value="ECO:0007669"/>
    <property type="project" value="InterPro"/>
</dbReference>
<dbReference type="HAMAP" id="MF_00235">
    <property type="entry name" value="Adenylate_kinase_Adk"/>
    <property type="match status" value="1"/>
</dbReference>
<dbReference type="RefSeq" id="XP_019619415.1">
    <property type="nucleotide sequence ID" value="XM_019763856.1"/>
</dbReference>
<dbReference type="OrthoDB" id="522106at2759"/>
<keyword evidence="3" id="KW-0547">Nucleotide-binding</keyword>
<sequence>MDETKKPLRVPPAFGVYAEKHGIFDLYKRVIENIVIDKPEEPLQYIIDYLKRENDDVHQICILGPPAAGKRTIAREVCKRLRVVHITPEALVGDDVNPVAKQARNIVKSGESIPVEVWVSLVKNRIKSHDCIKKGWLLEGFPQTRAQAQAIQAEGISPKHCVVLEAPDTVLIERVAGKRVDPQTGDVYHTTFDWPSNSEIESRLVVPEGITEESMVNSLVEYHRHTADVLRCFPKVTKKINADQPKADILALVLTFLNSTPRTAAPHTPRIVLLGPTGAGKSVQASLIANKYNIVNLSCGALIKEAIADETKIGEAIKPYVERGMMVPDNLVMKVLSDRLSRLDAVSRGWVMHGFPRTREQAESLKDANLDPNRVFFLDIPNDSVMERLVLRRTDPVTGERYHFLYNPPRTNEVKARLHQHPKDEEEAVKKRLIEYHAYAEEIADFYEAAMRINADQDPHTVFEFIESMIVNPLPKKHGED</sequence>
<keyword evidence="2 5" id="KW-0808">Transferase</keyword>
<dbReference type="GeneID" id="109466189"/>
<dbReference type="GO" id="GO:0004017">
    <property type="term" value="F:AMP kinase activity"/>
    <property type="evidence" value="ECO:0007669"/>
    <property type="project" value="InterPro"/>
</dbReference>
<evidence type="ECO:0000256" key="1">
    <source>
        <dbReference type="ARBA" id="ARBA00007220"/>
    </source>
</evidence>
<dbReference type="PRINTS" id="PR00094">
    <property type="entry name" value="ADENYLTKNASE"/>
</dbReference>
<evidence type="ECO:0000256" key="2">
    <source>
        <dbReference type="ARBA" id="ARBA00022679"/>
    </source>
</evidence>
<dbReference type="Proteomes" id="UP000515135">
    <property type="component" value="Unplaced"/>
</dbReference>
<dbReference type="KEGG" id="bbel:109466189"/>
<evidence type="ECO:0000256" key="5">
    <source>
        <dbReference type="RuleBase" id="RU003330"/>
    </source>
</evidence>
<dbReference type="SUPFAM" id="SSF52540">
    <property type="entry name" value="P-loop containing nucleoside triphosphate hydrolases"/>
    <property type="match status" value="2"/>
</dbReference>
<name>A0A6P4XRZ5_BRABE</name>
<evidence type="ECO:0000256" key="3">
    <source>
        <dbReference type="ARBA" id="ARBA00022741"/>
    </source>
</evidence>
<evidence type="ECO:0000256" key="4">
    <source>
        <dbReference type="ARBA" id="ARBA00022777"/>
    </source>
</evidence>
<dbReference type="Gene3D" id="1.20.890.10">
    <property type="entry name" value="cAMP-dependent protein kinase regulatory subunit, dimerization-anchoring domain"/>
    <property type="match status" value="1"/>
</dbReference>
<gene>
    <name evidence="7" type="primary">LOC109466189</name>
</gene>
<evidence type="ECO:0000313" key="7">
    <source>
        <dbReference type="RefSeq" id="XP_019619415.1"/>
    </source>
</evidence>
<dbReference type="Gene3D" id="3.40.50.300">
    <property type="entry name" value="P-loop containing nucleotide triphosphate hydrolases"/>
    <property type="match status" value="2"/>
</dbReference>
<dbReference type="SUPFAM" id="SSF47391">
    <property type="entry name" value="Dimerization-anchoring domain of cAMP-dependent PK regulatory subunit"/>
    <property type="match status" value="1"/>
</dbReference>
<dbReference type="InterPro" id="IPR000850">
    <property type="entry name" value="Adenylat/UMP-CMP_kin"/>
</dbReference>
<protein>
    <submittedName>
        <fullName evidence="7">Adenylate kinase 8-like</fullName>
    </submittedName>
</protein>
<comment type="similarity">
    <text evidence="1 5">Belongs to the adenylate kinase family.</text>
</comment>
<proteinExistence type="inferred from homology"/>
<evidence type="ECO:0000313" key="6">
    <source>
        <dbReference type="Proteomes" id="UP000515135"/>
    </source>
</evidence>
<dbReference type="SUPFAM" id="SSF57774">
    <property type="entry name" value="Microbial and mitochondrial ADK, insert 'zinc finger' domain"/>
    <property type="match status" value="2"/>
</dbReference>